<sequence length="549" mass="62373">MKLIYPPIIEYVNSIPRNKNGIITIKGTRLVSNIQHSNIEVRIGSLTCTIITKFSHEITCNLVSNGCNETNLLINLKVGDIVNSDAVYFNFDTPFISSYSIKNDVLILNGHCFGNKESIIFNDDIPLIFENVNVNEEETIMSLTIPRTLKYLNLSIKPYQTKSNYFFIGLSFISKFVTFPLVNGSICIVKLFNTSYDSIDSPLIIVNPSTKEENNVIGIMNEKFPNDVDFKFFIGAGCGIKNYIIKLGNQSYPSTFYYRPPIIESCFVKEGLIKCKGDFNNIGFENETIINFLSNETIVATKITPNEIIFDKKPHYVSGYIEVCCCGIISDPFFLSIEPTIKNTTSSPFDYFGGQIYVIGPVITNVSSINFYKNHWLISIYGFNFYLSDTTININGNDNCSISYKIPTRIECTLDNETLKTVFLPNINGSFYFNITTNHKSFGSNYTLVHIRFFNKRTDRISYEKTKKANEDKPIKYLERYEENEINRTESLALYNDFFNNSKFNNNLKNNNNTNKDDNNNNNNGEPINGINLDNKKHSDGNVASSSSL</sequence>
<dbReference type="AlphaFoldDB" id="A0AAN7U7P0"/>
<evidence type="ECO:0000259" key="6">
    <source>
        <dbReference type="Pfam" id="PF01833"/>
    </source>
</evidence>
<keyword evidence="8" id="KW-1185">Reference proteome</keyword>
<gene>
    <name evidence="7" type="ORF">RB653_001675</name>
</gene>
<comment type="caution">
    <text evidence="7">The sequence shown here is derived from an EMBL/GenBank/DDBJ whole genome shotgun (WGS) entry which is preliminary data.</text>
</comment>
<keyword evidence="4" id="KW-0325">Glycoprotein</keyword>
<dbReference type="EMBL" id="JAVFKY010000002">
    <property type="protein sequence ID" value="KAK5581638.1"/>
    <property type="molecule type" value="Genomic_DNA"/>
</dbReference>
<dbReference type="Pfam" id="PF01833">
    <property type="entry name" value="TIG"/>
    <property type="match status" value="1"/>
</dbReference>
<feature type="compositionally biased region" description="Low complexity" evidence="5">
    <location>
        <begin position="506"/>
        <end position="524"/>
    </location>
</feature>
<dbReference type="GO" id="GO:0016020">
    <property type="term" value="C:membrane"/>
    <property type="evidence" value="ECO:0007669"/>
    <property type="project" value="UniProtKB-SubCell"/>
</dbReference>
<evidence type="ECO:0000256" key="4">
    <source>
        <dbReference type="ARBA" id="ARBA00023180"/>
    </source>
</evidence>
<evidence type="ECO:0000256" key="1">
    <source>
        <dbReference type="ARBA" id="ARBA00004370"/>
    </source>
</evidence>
<feature type="region of interest" description="Disordered" evidence="5">
    <location>
        <begin position="506"/>
        <end position="549"/>
    </location>
</feature>
<dbReference type="InterPro" id="IPR052014">
    <property type="entry name" value="Dictyostelium_Tiger"/>
</dbReference>
<evidence type="ECO:0000313" key="8">
    <source>
        <dbReference type="Proteomes" id="UP001344447"/>
    </source>
</evidence>
<keyword evidence="2" id="KW-0732">Signal</keyword>
<feature type="domain" description="IPT/TIG" evidence="6">
    <location>
        <begin position="13"/>
        <end position="88"/>
    </location>
</feature>
<accession>A0AAN7U7P0</accession>
<protein>
    <recommendedName>
        <fullName evidence="6">IPT/TIG domain-containing protein</fullName>
    </recommendedName>
</protein>
<evidence type="ECO:0000256" key="2">
    <source>
        <dbReference type="ARBA" id="ARBA00022729"/>
    </source>
</evidence>
<comment type="subcellular location">
    <subcellularLocation>
        <location evidence="1">Membrane</location>
    </subcellularLocation>
</comment>
<evidence type="ECO:0000256" key="3">
    <source>
        <dbReference type="ARBA" id="ARBA00023136"/>
    </source>
</evidence>
<dbReference type="CDD" id="cd00603">
    <property type="entry name" value="IPT_PCSR"/>
    <property type="match status" value="1"/>
</dbReference>
<reference evidence="7 8" key="1">
    <citation type="submission" date="2023-11" db="EMBL/GenBank/DDBJ databases">
        <title>Dfirmibasis_genome.</title>
        <authorList>
            <person name="Edelbroek B."/>
            <person name="Kjellin J."/>
            <person name="Jerlstrom-Hultqvist J."/>
            <person name="Soderbom F."/>
        </authorList>
    </citation>
    <scope>NUCLEOTIDE SEQUENCE [LARGE SCALE GENOMIC DNA]</scope>
    <source>
        <strain evidence="7 8">TNS-C-14</strain>
    </source>
</reference>
<dbReference type="InterPro" id="IPR002909">
    <property type="entry name" value="IPT_dom"/>
</dbReference>
<dbReference type="PANTHER" id="PTHR31341:SF4">
    <property type="entry name" value="IPT_TIG DOMAIN-CONTAINING PROTEIN-RELATED"/>
    <property type="match status" value="1"/>
</dbReference>
<proteinExistence type="predicted"/>
<evidence type="ECO:0000313" key="7">
    <source>
        <dbReference type="EMBL" id="KAK5581638.1"/>
    </source>
</evidence>
<evidence type="ECO:0000256" key="5">
    <source>
        <dbReference type="SAM" id="MobiDB-lite"/>
    </source>
</evidence>
<keyword evidence="3" id="KW-0472">Membrane</keyword>
<dbReference type="Proteomes" id="UP001344447">
    <property type="component" value="Unassembled WGS sequence"/>
</dbReference>
<name>A0AAN7U7P0_9MYCE</name>
<dbReference type="PANTHER" id="PTHR31341">
    <property type="entry name" value="IPT/TIG DOMAIN-CONTAINING PROTEIN-RELATED-RELATED"/>
    <property type="match status" value="1"/>
</dbReference>
<organism evidence="7 8">
    <name type="scientific">Dictyostelium firmibasis</name>
    <dbReference type="NCBI Taxonomy" id="79012"/>
    <lineage>
        <taxon>Eukaryota</taxon>
        <taxon>Amoebozoa</taxon>
        <taxon>Evosea</taxon>
        <taxon>Eumycetozoa</taxon>
        <taxon>Dictyostelia</taxon>
        <taxon>Dictyosteliales</taxon>
        <taxon>Dictyosteliaceae</taxon>
        <taxon>Dictyostelium</taxon>
    </lineage>
</organism>